<proteinExistence type="predicted"/>
<accession>A0A9Q1BGM6</accession>
<name>A0A9Q1BGM6_HOLLE</name>
<keyword evidence="2" id="KW-1185">Reference proteome</keyword>
<reference evidence="1" key="1">
    <citation type="submission" date="2021-10" db="EMBL/GenBank/DDBJ databases">
        <title>Tropical sea cucumber genome reveals ecological adaptation and Cuvierian tubules defense mechanism.</title>
        <authorList>
            <person name="Chen T."/>
        </authorList>
    </citation>
    <scope>NUCLEOTIDE SEQUENCE</scope>
    <source>
        <strain evidence="1">Nanhai2018</strain>
        <tissue evidence="1">Muscle</tissue>
    </source>
</reference>
<evidence type="ECO:0008006" key="3">
    <source>
        <dbReference type="Google" id="ProtNLM"/>
    </source>
</evidence>
<gene>
    <name evidence="1" type="ORF">HOLleu_31971</name>
</gene>
<dbReference type="Pfam" id="PF19798">
    <property type="entry name" value="Sulfotransfer_5"/>
    <property type="match status" value="1"/>
</dbReference>
<dbReference type="AlphaFoldDB" id="A0A9Q1BGM6"/>
<dbReference type="SUPFAM" id="SSF52540">
    <property type="entry name" value="P-loop containing nucleoside triphosphate hydrolases"/>
    <property type="match status" value="1"/>
</dbReference>
<dbReference type="InterPro" id="IPR053226">
    <property type="entry name" value="Pyrrolopyrazine_biosynth_F"/>
</dbReference>
<dbReference type="InterPro" id="IPR027417">
    <property type="entry name" value="P-loop_NTPase"/>
</dbReference>
<evidence type="ECO:0000313" key="1">
    <source>
        <dbReference type="EMBL" id="KAJ8026976.1"/>
    </source>
</evidence>
<comment type="caution">
    <text evidence="1">The sequence shown here is derived from an EMBL/GenBank/DDBJ whole genome shotgun (WGS) entry which is preliminary data.</text>
</comment>
<dbReference type="EMBL" id="JAIZAY010000016">
    <property type="protein sequence ID" value="KAJ8026976.1"/>
    <property type="molecule type" value="Genomic_DNA"/>
</dbReference>
<evidence type="ECO:0000313" key="2">
    <source>
        <dbReference type="Proteomes" id="UP001152320"/>
    </source>
</evidence>
<dbReference type="Proteomes" id="UP001152320">
    <property type="component" value="Chromosome 16"/>
</dbReference>
<organism evidence="1 2">
    <name type="scientific">Holothuria leucospilota</name>
    <name type="common">Black long sea cucumber</name>
    <name type="synonym">Mertensiothuria leucospilota</name>
    <dbReference type="NCBI Taxonomy" id="206669"/>
    <lineage>
        <taxon>Eukaryota</taxon>
        <taxon>Metazoa</taxon>
        <taxon>Echinodermata</taxon>
        <taxon>Eleutherozoa</taxon>
        <taxon>Echinozoa</taxon>
        <taxon>Holothuroidea</taxon>
        <taxon>Aspidochirotacea</taxon>
        <taxon>Aspidochirotida</taxon>
        <taxon>Holothuriidae</taxon>
        <taxon>Holothuria</taxon>
    </lineage>
</organism>
<dbReference type="PANTHER" id="PTHR48419:SF1">
    <property type="entry name" value="SULFOTRANSFERASE DOMAIN-CONTAINING PROTEIN"/>
    <property type="match status" value="1"/>
</dbReference>
<sequence length="318" mass="37087">MDPFESGTKLVPQNQKRVMLWAPPRSLSTAFERCLSTLMDNREHNVAIFHEPFTTAFHLGPERQIRVPIQFLKFTVLESNYSYAWVQAQLEQEFRENEVVFAKDLAYSISNKMEYLPKGFQHTFLIRSPKKVFRSFHTLLQRPMMRIMRLKLSDIVPQGWVFQEMYELYVHLTETLGQNVVIIDADDLVANPEEVLEMYCKETGIPFGDHMTTWGKGKDDLKRWHLSKRMLFVNSVVGQYDRALSTRKLEKPTPKSAHHQSELSGECQLAIQQSMPFYEKLYAKRLIPPSISGQREEDECSEADEADEREHLIQVEAV</sequence>
<dbReference type="Gene3D" id="3.40.50.300">
    <property type="entry name" value="P-loop containing nucleotide triphosphate hydrolases"/>
    <property type="match status" value="1"/>
</dbReference>
<protein>
    <recommendedName>
        <fullName evidence="3">Sulfotransferase</fullName>
    </recommendedName>
</protein>
<dbReference type="PANTHER" id="PTHR48419">
    <property type="entry name" value="SULFOTRANSFERASE DOMAIN-CONTAINING PROTEIN"/>
    <property type="match status" value="1"/>
</dbReference>
<dbReference type="OrthoDB" id="416710at2759"/>